<dbReference type="EMBL" id="UYSL01000084">
    <property type="protein sequence ID" value="VDL62657.1"/>
    <property type="molecule type" value="Genomic_DNA"/>
</dbReference>
<name>A0A0N4XCR1_NIPBR</name>
<gene>
    <name evidence="2" type="ORF">NBR_LOCUS259</name>
</gene>
<feature type="compositionally biased region" description="Polar residues" evidence="1">
    <location>
        <begin position="605"/>
        <end position="615"/>
    </location>
</feature>
<evidence type="ECO:0000313" key="4">
    <source>
        <dbReference type="WBParaSite" id="NBR_0000025801-mRNA-1"/>
    </source>
</evidence>
<sequence>MLTEATVAEAIEHLEISSVDSTPAKDEEKDDDPFWLLISQEKDDEAHTFSEPPRASHGFGLLPYVTRRKRYKGCVPQPDDFTPDSLRLTPSGCGVLPSRPFTPPIETVPEKDNTTLLCENNEGLEDTVVSESENISVACTWGSDSSTADSPSDSLEETLCHATFRKEFLKQAKLFSEKCKAKNFRIDEVSTIDSFLHRLHDLVSQTNEKFEQIKASSVKHSGDDPDFFSTIFASQPFLNVKRRSNVVDSCFNTFLVYPRQSRETISRKNFDGYVKNMQERLRTKEEFVYFRPQSVCEADTTTTTTASQIASQDGEDEYLVEESCAEANLSNEMPKLFVEAPLSAPQSPDRSFESPPSNALFSEKVDVAEEIPKSDEHDVLLGILTAMDECGGPARSRTALESEAKDDDQTIPPISGCSSQSVSPCEIPSPNLSNGDENQTSCPSLTKSSAKDEASPDSSQEPPARLASPSAIRAFRASLHGDLLPNVNDFPNNIKKPPTDGIKREAVNYGDDPFLYTSTGAVKKPMLRPVKRPKLYSAQAADAEDPYALYVKNESNKSGERPSDPSQAAQYDVFRTTFSSLKDRAACSLAAFNLNKPRSMDKPTQDPSPSGQTENVECGISGNLNAKNFRKVPVRCMSETASAIARPRLLLRPHCRRLSYKPNLMLNWRTQCEWNKQSELDPMEKELIMKNVIPKWGSANPNRTVFPFGKVEGIFWPVVQPHDAIDLNDEDQ</sequence>
<reference evidence="2 3" key="2">
    <citation type="submission" date="2018-11" db="EMBL/GenBank/DDBJ databases">
        <authorList>
            <consortium name="Pathogen Informatics"/>
        </authorList>
    </citation>
    <scope>NUCLEOTIDE SEQUENCE [LARGE SCALE GENOMIC DNA]</scope>
</reference>
<organism evidence="4">
    <name type="scientific">Nippostrongylus brasiliensis</name>
    <name type="common">Rat hookworm</name>
    <dbReference type="NCBI Taxonomy" id="27835"/>
    <lineage>
        <taxon>Eukaryota</taxon>
        <taxon>Metazoa</taxon>
        <taxon>Ecdysozoa</taxon>
        <taxon>Nematoda</taxon>
        <taxon>Chromadorea</taxon>
        <taxon>Rhabditida</taxon>
        <taxon>Rhabditina</taxon>
        <taxon>Rhabditomorpha</taxon>
        <taxon>Strongyloidea</taxon>
        <taxon>Heligmosomidae</taxon>
        <taxon>Nippostrongylus</taxon>
    </lineage>
</organism>
<keyword evidence="3" id="KW-1185">Reference proteome</keyword>
<feature type="region of interest" description="Disordered" evidence="1">
    <location>
        <begin position="390"/>
        <end position="467"/>
    </location>
</feature>
<reference evidence="4" key="1">
    <citation type="submission" date="2017-02" db="UniProtKB">
        <authorList>
            <consortium name="WormBaseParasite"/>
        </authorList>
    </citation>
    <scope>IDENTIFICATION</scope>
</reference>
<protein>
    <submittedName>
        <fullName evidence="4">CNDH2_C domain-containing protein</fullName>
    </submittedName>
</protein>
<feature type="compositionally biased region" description="Polar residues" evidence="1">
    <location>
        <begin position="430"/>
        <end position="448"/>
    </location>
</feature>
<proteinExistence type="predicted"/>
<evidence type="ECO:0000313" key="3">
    <source>
        <dbReference type="Proteomes" id="UP000271162"/>
    </source>
</evidence>
<dbReference type="AlphaFoldDB" id="A0A0N4XCR1"/>
<accession>A0A0N4XCR1</accession>
<evidence type="ECO:0000256" key="1">
    <source>
        <dbReference type="SAM" id="MobiDB-lite"/>
    </source>
</evidence>
<evidence type="ECO:0000313" key="2">
    <source>
        <dbReference type="EMBL" id="VDL62657.1"/>
    </source>
</evidence>
<feature type="region of interest" description="Disordered" evidence="1">
    <location>
        <begin position="596"/>
        <end position="616"/>
    </location>
</feature>
<dbReference type="WBParaSite" id="NBR_0000025801-mRNA-1">
    <property type="protein sequence ID" value="NBR_0000025801-mRNA-1"/>
    <property type="gene ID" value="NBR_0000025801"/>
</dbReference>
<dbReference type="Proteomes" id="UP000271162">
    <property type="component" value="Unassembled WGS sequence"/>
</dbReference>